<dbReference type="AlphaFoldDB" id="A0A439DKI1"/>
<evidence type="ECO:0000256" key="7">
    <source>
        <dbReference type="SAM" id="MobiDB-lite"/>
    </source>
</evidence>
<dbReference type="GO" id="GO:0003677">
    <property type="term" value="F:DNA binding"/>
    <property type="evidence" value="ECO:0007669"/>
    <property type="project" value="UniProtKB-KW"/>
</dbReference>
<feature type="region of interest" description="Disordered" evidence="7">
    <location>
        <begin position="1"/>
        <end position="38"/>
    </location>
</feature>
<dbReference type="InterPro" id="IPR051615">
    <property type="entry name" value="Transcr_Regulatory_Elem"/>
</dbReference>
<keyword evidence="1" id="KW-0479">Metal-binding</keyword>
<reference evidence="9 10" key="1">
    <citation type="submission" date="2018-12" db="EMBL/GenBank/DDBJ databases">
        <title>Draft genome sequence of Xylaria grammica IHI A82.</title>
        <authorList>
            <person name="Buettner E."/>
            <person name="Kellner H."/>
        </authorList>
    </citation>
    <scope>NUCLEOTIDE SEQUENCE [LARGE SCALE GENOMIC DNA]</scope>
    <source>
        <strain evidence="9 10">IHI A82</strain>
    </source>
</reference>
<evidence type="ECO:0000313" key="9">
    <source>
        <dbReference type="EMBL" id="RWA14902.1"/>
    </source>
</evidence>
<keyword evidence="4" id="KW-0238">DNA-binding</keyword>
<evidence type="ECO:0000256" key="6">
    <source>
        <dbReference type="ARBA" id="ARBA00023242"/>
    </source>
</evidence>
<gene>
    <name evidence="9" type="ORF">EKO27_g236</name>
</gene>
<dbReference type="PANTHER" id="PTHR31313:SF83">
    <property type="entry name" value="ZN(II)2CYS6 TRANSCRIPTION FACTOR (EUROFUNG)"/>
    <property type="match status" value="1"/>
</dbReference>
<dbReference type="GO" id="GO:0006351">
    <property type="term" value="P:DNA-templated transcription"/>
    <property type="evidence" value="ECO:0007669"/>
    <property type="project" value="InterPro"/>
</dbReference>
<dbReference type="CDD" id="cd12148">
    <property type="entry name" value="fungal_TF_MHR"/>
    <property type="match status" value="1"/>
</dbReference>
<dbReference type="Pfam" id="PF04082">
    <property type="entry name" value="Fungal_trans"/>
    <property type="match status" value="1"/>
</dbReference>
<accession>A0A439DKI1</accession>
<evidence type="ECO:0000313" key="10">
    <source>
        <dbReference type="Proteomes" id="UP000286045"/>
    </source>
</evidence>
<dbReference type="STRING" id="363999.A0A439DKI1"/>
<name>A0A439DKI1_9PEZI</name>
<feature type="compositionally biased region" description="Basic and acidic residues" evidence="7">
    <location>
        <begin position="87"/>
        <end position="101"/>
    </location>
</feature>
<feature type="region of interest" description="Disordered" evidence="7">
    <location>
        <begin position="587"/>
        <end position="643"/>
    </location>
</feature>
<dbReference type="SMART" id="SM00906">
    <property type="entry name" value="Fungal_trans"/>
    <property type="match status" value="1"/>
</dbReference>
<evidence type="ECO:0000259" key="8">
    <source>
        <dbReference type="SMART" id="SM00906"/>
    </source>
</evidence>
<evidence type="ECO:0000256" key="4">
    <source>
        <dbReference type="ARBA" id="ARBA00023125"/>
    </source>
</evidence>
<comment type="caution">
    <text evidence="9">The sequence shown here is derived from an EMBL/GenBank/DDBJ whole genome shotgun (WGS) entry which is preliminary data.</text>
</comment>
<evidence type="ECO:0000256" key="3">
    <source>
        <dbReference type="ARBA" id="ARBA00023015"/>
    </source>
</evidence>
<dbReference type="CDD" id="cd14723">
    <property type="entry name" value="ZIP_Ppr1"/>
    <property type="match status" value="1"/>
</dbReference>
<dbReference type="PANTHER" id="PTHR31313">
    <property type="entry name" value="TY1 ENHANCER ACTIVATOR"/>
    <property type="match status" value="1"/>
</dbReference>
<feature type="compositionally biased region" description="Basic and acidic residues" evidence="7">
    <location>
        <begin position="1"/>
        <end position="17"/>
    </location>
</feature>
<organism evidence="9 10">
    <name type="scientific">Xylaria grammica</name>
    <dbReference type="NCBI Taxonomy" id="363999"/>
    <lineage>
        <taxon>Eukaryota</taxon>
        <taxon>Fungi</taxon>
        <taxon>Dikarya</taxon>
        <taxon>Ascomycota</taxon>
        <taxon>Pezizomycotina</taxon>
        <taxon>Sordariomycetes</taxon>
        <taxon>Xylariomycetidae</taxon>
        <taxon>Xylariales</taxon>
        <taxon>Xylariaceae</taxon>
        <taxon>Xylaria</taxon>
    </lineage>
</organism>
<proteinExistence type="predicted"/>
<keyword evidence="10" id="KW-1185">Reference proteome</keyword>
<sequence length="668" mass="74782">MDKAHRPPRHESEDNGLVRHPRKNTTQCRYSTTEDKRRPAPKAYVDLLRSRIEHLERILELHSISADGHLSPQASTLTMLYDGDASESSRAEDPPRGRQDRCSPGASEATLGCAFSKGALSKGASMNFDQDGEARYFGATSGRLVFKDLEDNRGDSRGFSALLNRFCDDLVDDDSVSGELEDHLIDLYFTWEHPYTPAVDEKLFRESRANGGKWYSPLLLNVILCMGSRFSDRAEIRSDPSDPNTAGRLFLEKAQVLLHFDLISPTITTVQALAILVTAYCSFGADAASWLHYGMALRLALDMGINFDVAALEGQDSSLFSPEEVFMRRQLHWTIYCIDKTAALYTGRICTYLDFQASVEMPGGKSPPCVEGSNVGARYPDNVQLQHSLVTLCQIVEAILVSLYAPKPLQCDQMVEFFAPCLLKLKNWNYDLPPNMRLDRYQPSQPPAVFIMHMIYHAACIQLAKPFLARPRDRVQETAMAQDSVLETARSTGYDAARAMCAVARKYRNTFGSFRRSPITATHCTLSAALVLLDAQTSGWESVDLSTSSQDIDLCLCVLDELSTSWNPARRIRRNLELLLKHIRAKPDSQGPKDMIHPATSRHSWYRPGMTHSRSRKRSFDHQNEDADTVAPNSTAKRKNIEPSHNRLAGGLVRGFPCVSWSRLLLAL</sequence>
<evidence type="ECO:0000256" key="2">
    <source>
        <dbReference type="ARBA" id="ARBA00022833"/>
    </source>
</evidence>
<feature type="domain" description="Xylanolytic transcriptional activator regulatory" evidence="8">
    <location>
        <begin position="289"/>
        <end position="368"/>
    </location>
</feature>
<evidence type="ECO:0000256" key="1">
    <source>
        <dbReference type="ARBA" id="ARBA00022723"/>
    </source>
</evidence>
<keyword evidence="6" id="KW-0539">Nucleus</keyword>
<keyword evidence="5" id="KW-0804">Transcription</keyword>
<dbReference type="InterPro" id="IPR007219">
    <property type="entry name" value="XnlR_reg_dom"/>
</dbReference>
<dbReference type="EMBL" id="RYZI01000002">
    <property type="protein sequence ID" value="RWA14902.1"/>
    <property type="molecule type" value="Genomic_DNA"/>
</dbReference>
<keyword evidence="2" id="KW-0862">Zinc</keyword>
<dbReference type="Proteomes" id="UP000286045">
    <property type="component" value="Unassembled WGS sequence"/>
</dbReference>
<evidence type="ECO:0000256" key="5">
    <source>
        <dbReference type="ARBA" id="ARBA00023163"/>
    </source>
</evidence>
<dbReference type="GO" id="GO:0008270">
    <property type="term" value="F:zinc ion binding"/>
    <property type="evidence" value="ECO:0007669"/>
    <property type="project" value="InterPro"/>
</dbReference>
<keyword evidence="3" id="KW-0805">Transcription regulation</keyword>
<feature type="region of interest" description="Disordered" evidence="7">
    <location>
        <begin position="83"/>
        <end position="105"/>
    </location>
</feature>
<protein>
    <recommendedName>
        <fullName evidence="8">Xylanolytic transcriptional activator regulatory domain-containing protein</fullName>
    </recommendedName>
</protein>